<evidence type="ECO:0000313" key="2">
    <source>
        <dbReference type="Proteomes" id="UP001470230"/>
    </source>
</evidence>
<gene>
    <name evidence="1" type="ORF">M9Y10_020300</name>
</gene>
<accession>A0ABR2HGZ0</accession>
<evidence type="ECO:0000313" key="1">
    <source>
        <dbReference type="EMBL" id="KAK8846294.1"/>
    </source>
</evidence>
<organism evidence="1 2">
    <name type="scientific">Tritrichomonas musculus</name>
    <dbReference type="NCBI Taxonomy" id="1915356"/>
    <lineage>
        <taxon>Eukaryota</taxon>
        <taxon>Metamonada</taxon>
        <taxon>Parabasalia</taxon>
        <taxon>Tritrichomonadida</taxon>
        <taxon>Tritrichomonadidae</taxon>
        <taxon>Tritrichomonas</taxon>
    </lineage>
</organism>
<dbReference type="Proteomes" id="UP001470230">
    <property type="component" value="Unassembled WGS sequence"/>
</dbReference>
<comment type="caution">
    <text evidence="1">The sequence shown here is derived from an EMBL/GenBank/DDBJ whole genome shotgun (WGS) entry which is preliminary data.</text>
</comment>
<protein>
    <recommendedName>
        <fullName evidence="3">Initiator binding domain-containing protein</fullName>
    </recommendedName>
</protein>
<keyword evidence="2" id="KW-1185">Reference proteome</keyword>
<name>A0ABR2HGZ0_9EUKA</name>
<reference evidence="1 2" key="1">
    <citation type="submission" date="2024-04" db="EMBL/GenBank/DDBJ databases">
        <title>Tritrichomonas musculus Genome.</title>
        <authorList>
            <person name="Alves-Ferreira E."/>
            <person name="Grigg M."/>
            <person name="Lorenzi H."/>
            <person name="Galac M."/>
        </authorList>
    </citation>
    <scope>NUCLEOTIDE SEQUENCE [LARGE SCALE GENOMIC DNA]</scope>
    <source>
        <strain evidence="1 2">EAF2021</strain>
    </source>
</reference>
<sequence>MNKKRNQRHYFSHHDVIITELTRNDISRDYYYINNLIKEVFNYLNEHNIKNYQNFIDLFRNIGLKLPAIVNLMSGLKNYITDLETQQKKAPSLGWLKYRELNKVNYEGKNMIFNRFASEYPIEFIKFTKFYLSQNYPDLINLDFLIRELKKKIDEVRSQDIKSITLNTEDIESLGINFNMDKEEENINLEYLYDEEDLFSL</sequence>
<evidence type="ECO:0008006" key="3">
    <source>
        <dbReference type="Google" id="ProtNLM"/>
    </source>
</evidence>
<dbReference type="EMBL" id="JAPFFF010000029">
    <property type="protein sequence ID" value="KAK8846294.1"/>
    <property type="molecule type" value="Genomic_DNA"/>
</dbReference>
<proteinExistence type="predicted"/>